<dbReference type="Proteomes" id="UP001501787">
    <property type="component" value="Unassembled WGS sequence"/>
</dbReference>
<evidence type="ECO:0000256" key="6">
    <source>
        <dbReference type="ARBA" id="ARBA00022603"/>
    </source>
</evidence>
<keyword evidence="7 9" id="KW-0808">Transferase</keyword>
<dbReference type="EMBL" id="BAAAFR010000001">
    <property type="protein sequence ID" value="GAA0312046.1"/>
    <property type="molecule type" value="Genomic_DNA"/>
</dbReference>
<evidence type="ECO:0000256" key="8">
    <source>
        <dbReference type="ARBA" id="ARBA00022691"/>
    </source>
</evidence>
<evidence type="ECO:0000256" key="2">
    <source>
        <dbReference type="ARBA" id="ARBA00004496"/>
    </source>
</evidence>
<gene>
    <name evidence="9" type="primary">tpm</name>
    <name evidence="10" type="ORF">GCM10009129_06740</name>
</gene>
<dbReference type="InterPro" id="IPR029063">
    <property type="entry name" value="SAM-dependent_MTases_sf"/>
</dbReference>
<comment type="subcellular location">
    <subcellularLocation>
        <location evidence="2 9">Cytoplasm</location>
    </subcellularLocation>
</comment>
<evidence type="ECO:0000256" key="4">
    <source>
        <dbReference type="ARBA" id="ARBA00011905"/>
    </source>
</evidence>
<feature type="binding site" evidence="9">
    <location>
        <position position="45"/>
    </location>
    <ligand>
        <name>S-adenosyl-L-methionine</name>
        <dbReference type="ChEBI" id="CHEBI:59789"/>
    </ligand>
</feature>
<comment type="catalytic activity">
    <reaction evidence="1 9">
        <text>S-adenosyl-L-methionine + a thiopurine = S-adenosyl-L-homocysteine + a thiopurine S-methylether.</text>
        <dbReference type="EC" id="2.1.1.67"/>
    </reaction>
</comment>
<dbReference type="HAMAP" id="MF_00812">
    <property type="entry name" value="Thiopur_methtran"/>
    <property type="match status" value="1"/>
</dbReference>
<dbReference type="EC" id="2.1.1.67" evidence="4 9"/>
<dbReference type="PANTHER" id="PTHR10259:SF11">
    <property type="entry name" value="THIOPURINE S-METHYLTRANSFERASE"/>
    <property type="match status" value="1"/>
</dbReference>
<comment type="caution">
    <text evidence="10">The sequence shown here is derived from an EMBL/GenBank/DDBJ whole genome shotgun (WGS) entry which is preliminary data.</text>
</comment>
<dbReference type="RefSeq" id="WP_201503829.1">
    <property type="nucleotide sequence ID" value="NZ_BAAAFR010000001.1"/>
</dbReference>
<dbReference type="Pfam" id="PF05724">
    <property type="entry name" value="TPMT"/>
    <property type="match status" value="1"/>
</dbReference>
<evidence type="ECO:0000256" key="3">
    <source>
        <dbReference type="ARBA" id="ARBA00008145"/>
    </source>
</evidence>
<dbReference type="InterPro" id="IPR008854">
    <property type="entry name" value="TPMT"/>
</dbReference>
<dbReference type="PANTHER" id="PTHR10259">
    <property type="entry name" value="THIOPURINE S-METHYLTRANSFERASE"/>
    <property type="match status" value="1"/>
</dbReference>
<protein>
    <recommendedName>
        <fullName evidence="4 9">Thiopurine S-methyltransferase</fullName>
        <ecNumber evidence="4 9">2.1.1.67</ecNumber>
    </recommendedName>
    <alternativeName>
        <fullName evidence="9">Thiopurine methyltransferase</fullName>
    </alternativeName>
</protein>
<dbReference type="SUPFAM" id="SSF53335">
    <property type="entry name" value="S-adenosyl-L-methionine-dependent methyltransferases"/>
    <property type="match status" value="1"/>
</dbReference>
<sequence>MTPDFWQNAWQTQQTGFNQSKPNAMLRQHFDKLNVPKQGRVFVPLCGKSVDMLWLLSQGYHVVGVELHEQAVKELFNEHGLSATVTAHPTQPNLKQYRADYQGQTLTIWAGNLFDVQPDDIGQIDGIYDRAALVALPDDAPERMRWQYTQHLGTLTGYAPQLLLAFSYDDDSGITDKALPPFLVTREALDDYYAAHYDIQLVAKEKAEYVSTRADSGYRLAYVLTA</sequence>
<evidence type="ECO:0000256" key="5">
    <source>
        <dbReference type="ARBA" id="ARBA00022490"/>
    </source>
</evidence>
<keyword evidence="8 9" id="KW-0949">S-adenosyl-L-methionine</keyword>
<dbReference type="PROSITE" id="PS51585">
    <property type="entry name" value="SAM_MT_TPMT"/>
    <property type="match status" value="1"/>
</dbReference>
<keyword evidence="5 9" id="KW-0963">Cytoplasm</keyword>
<evidence type="ECO:0000256" key="7">
    <source>
        <dbReference type="ARBA" id="ARBA00022679"/>
    </source>
</evidence>
<dbReference type="PIRSF" id="PIRSF023956">
    <property type="entry name" value="Thiopurine_S-methyltransferase"/>
    <property type="match status" value="1"/>
</dbReference>
<comment type="similarity">
    <text evidence="3 9">Belongs to the class I-like SAM-binding methyltransferase superfamily. TPMT family.</text>
</comment>
<name>A0ABN0VMR8_9GAMM</name>
<dbReference type="Gene3D" id="3.40.50.150">
    <property type="entry name" value="Vaccinia Virus protein VP39"/>
    <property type="match status" value="1"/>
</dbReference>
<evidence type="ECO:0000256" key="9">
    <source>
        <dbReference type="HAMAP-Rule" id="MF_00812"/>
    </source>
</evidence>
<feature type="binding site" evidence="9">
    <location>
        <position position="66"/>
    </location>
    <ligand>
        <name>S-adenosyl-L-methionine</name>
        <dbReference type="ChEBI" id="CHEBI:59789"/>
    </ligand>
</feature>
<feature type="binding site" evidence="9">
    <location>
        <position position="130"/>
    </location>
    <ligand>
        <name>S-adenosyl-L-methionine</name>
        <dbReference type="ChEBI" id="CHEBI:59789"/>
    </ligand>
</feature>
<keyword evidence="6 9" id="KW-0489">Methyltransferase</keyword>
<organism evidence="10 11">
    <name type="scientific">Psychrobacter aestuarii</name>
    <dbReference type="NCBI Taxonomy" id="556327"/>
    <lineage>
        <taxon>Bacteria</taxon>
        <taxon>Pseudomonadati</taxon>
        <taxon>Pseudomonadota</taxon>
        <taxon>Gammaproteobacteria</taxon>
        <taxon>Moraxellales</taxon>
        <taxon>Moraxellaceae</taxon>
        <taxon>Psychrobacter</taxon>
    </lineage>
</organism>
<feature type="binding site" evidence="9">
    <location>
        <position position="10"/>
    </location>
    <ligand>
        <name>S-adenosyl-L-methionine</name>
        <dbReference type="ChEBI" id="CHEBI:59789"/>
    </ligand>
</feature>
<keyword evidence="11" id="KW-1185">Reference proteome</keyword>
<evidence type="ECO:0000313" key="10">
    <source>
        <dbReference type="EMBL" id="GAA0312046.1"/>
    </source>
</evidence>
<evidence type="ECO:0000256" key="1">
    <source>
        <dbReference type="ARBA" id="ARBA00000903"/>
    </source>
</evidence>
<proteinExistence type="inferred from homology"/>
<evidence type="ECO:0000313" key="11">
    <source>
        <dbReference type="Proteomes" id="UP001501787"/>
    </source>
</evidence>
<accession>A0ABN0VMR8</accession>
<dbReference type="InterPro" id="IPR025835">
    <property type="entry name" value="Thiopurine_S-MeTrfase"/>
</dbReference>
<reference evidence="10 11" key="1">
    <citation type="journal article" date="2019" name="Int. J. Syst. Evol. Microbiol.">
        <title>The Global Catalogue of Microorganisms (GCM) 10K type strain sequencing project: providing services to taxonomists for standard genome sequencing and annotation.</title>
        <authorList>
            <consortium name="The Broad Institute Genomics Platform"/>
            <consortium name="The Broad Institute Genome Sequencing Center for Infectious Disease"/>
            <person name="Wu L."/>
            <person name="Ma J."/>
        </authorList>
    </citation>
    <scope>NUCLEOTIDE SEQUENCE [LARGE SCALE GENOMIC DNA]</scope>
    <source>
        <strain evidence="10 11">JCM 16343</strain>
    </source>
</reference>